<name>F4S3D8_MELLP</name>
<gene>
    <name evidence="3" type="ORF">MELLADRAFT_111501</name>
</gene>
<proteinExistence type="predicted"/>
<evidence type="ECO:0000256" key="1">
    <source>
        <dbReference type="SAM" id="MobiDB-lite"/>
    </source>
</evidence>
<dbReference type="EMBL" id="GL883143">
    <property type="protein sequence ID" value="EGG00795.1"/>
    <property type="molecule type" value="Genomic_DNA"/>
</dbReference>
<evidence type="ECO:0008006" key="5">
    <source>
        <dbReference type="Google" id="ProtNLM"/>
    </source>
</evidence>
<organism evidence="4">
    <name type="scientific">Melampsora larici-populina (strain 98AG31 / pathotype 3-4-7)</name>
    <name type="common">Poplar leaf rust fungus</name>
    <dbReference type="NCBI Taxonomy" id="747676"/>
    <lineage>
        <taxon>Eukaryota</taxon>
        <taxon>Fungi</taxon>
        <taxon>Dikarya</taxon>
        <taxon>Basidiomycota</taxon>
        <taxon>Pucciniomycotina</taxon>
        <taxon>Pucciniomycetes</taxon>
        <taxon>Pucciniales</taxon>
        <taxon>Melampsoraceae</taxon>
        <taxon>Melampsora</taxon>
    </lineage>
</organism>
<evidence type="ECO:0000256" key="2">
    <source>
        <dbReference type="SAM" id="SignalP"/>
    </source>
</evidence>
<dbReference type="InParanoid" id="F4S3D8"/>
<dbReference type="AlphaFoldDB" id="F4S3D8"/>
<feature type="chain" id="PRO_5003321244" description="Secreted protein" evidence="2">
    <location>
        <begin position="20"/>
        <end position="415"/>
    </location>
</feature>
<keyword evidence="4" id="KW-1185">Reference proteome</keyword>
<feature type="compositionally biased region" description="Polar residues" evidence="1">
    <location>
        <begin position="53"/>
        <end position="69"/>
    </location>
</feature>
<dbReference type="VEuPathDB" id="FungiDB:MELLADRAFT_111501"/>
<dbReference type="GeneID" id="18924399"/>
<reference evidence="4" key="1">
    <citation type="journal article" date="2011" name="Proc. Natl. Acad. Sci. U.S.A.">
        <title>Obligate biotrophy features unraveled by the genomic analysis of rust fungi.</title>
        <authorList>
            <person name="Duplessis S."/>
            <person name="Cuomo C.A."/>
            <person name="Lin Y.-C."/>
            <person name="Aerts A."/>
            <person name="Tisserant E."/>
            <person name="Veneault-Fourrey C."/>
            <person name="Joly D.L."/>
            <person name="Hacquard S."/>
            <person name="Amselem J."/>
            <person name="Cantarel B.L."/>
            <person name="Chiu R."/>
            <person name="Coutinho P.M."/>
            <person name="Feau N."/>
            <person name="Field M."/>
            <person name="Frey P."/>
            <person name="Gelhaye E."/>
            <person name="Goldberg J."/>
            <person name="Grabherr M.G."/>
            <person name="Kodira C.D."/>
            <person name="Kohler A."/>
            <person name="Kuees U."/>
            <person name="Lindquist E.A."/>
            <person name="Lucas S.M."/>
            <person name="Mago R."/>
            <person name="Mauceli E."/>
            <person name="Morin E."/>
            <person name="Murat C."/>
            <person name="Pangilinan J.L."/>
            <person name="Park R."/>
            <person name="Pearson M."/>
            <person name="Quesneville H."/>
            <person name="Rouhier N."/>
            <person name="Sakthikumar S."/>
            <person name="Salamov A.A."/>
            <person name="Schmutz J."/>
            <person name="Selles B."/>
            <person name="Shapiro H."/>
            <person name="Tanguay P."/>
            <person name="Tuskan G.A."/>
            <person name="Henrissat B."/>
            <person name="Van de Peer Y."/>
            <person name="Rouze P."/>
            <person name="Ellis J.G."/>
            <person name="Dodds P.N."/>
            <person name="Schein J.E."/>
            <person name="Zhong S."/>
            <person name="Hamelin R.C."/>
            <person name="Grigoriev I.V."/>
            <person name="Szabo L.J."/>
            <person name="Martin F."/>
        </authorList>
    </citation>
    <scope>NUCLEOTIDE SEQUENCE [LARGE SCALE GENOMIC DNA]</scope>
    <source>
        <strain evidence="4">98AG31 / pathotype 3-4-7</strain>
    </source>
</reference>
<keyword evidence="2" id="KW-0732">Signal</keyword>
<protein>
    <recommendedName>
        <fullName evidence="5">Secreted protein</fullName>
    </recommendedName>
</protein>
<dbReference type="OrthoDB" id="10359667at2759"/>
<accession>F4S3D8</accession>
<dbReference type="Proteomes" id="UP000001072">
    <property type="component" value="Unassembled WGS sequence"/>
</dbReference>
<sequence length="415" mass="49050">MNLFKFFSLWILFYPSVLSAVITSIDPIPEVEEAQQATRLSKDALSNQEALKGLHNQNPSKDEQQNIATDLNELRNDQQEPKRPENSEHGGEDEFPERPNKRPDPSNEAPDEKSNALPKYVEEKVGKRSWGLARVWKSMRRGFKKFFRWLKTDITSHKYWVEREPIPIPAGNDDGSSELQDLRVLGNELQSDYETRKLRWIHHDLPNHHNSLLNIELLSNPTFLELVIQYTKEYNQAKIHQDQVKRIWKDLVYLFGNENHARDVLKKIEDYYRKVFPKFERNLFGIDFYSKMHNPLLLPTTKESERVNWQKIFEQEKIAIGPDEKTMKPKSLILLELCQEYRGYVDLWRKAMDSGRAIKVYLNSIKELTYEETRYPNQVIEKFRDLFPNRFNFAEGITDDIREKLLADFPNMSFA</sequence>
<dbReference type="KEGG" id="mlr:MELLADRAFT_111501"/>
<feature type="region of interest" description="Disordered" evidence="1">
    <location>
        <begin position="53"/>
        <end position="120"/>
    </location>
</feature>
<dbReference type="HOGENOM" id="CLU_662354_0_0_1"/>
<dbReference type="RefSeq" id="XP_007415869.1">
    <property type="nucleotide sequence ID" value="XM_007415807.1"/>
</dbReference>
<evidence type="ECO:0000313" key="3">
    <source>
        <dbReference type="EMBL" id="EGG00795.1"/>
    </source>
</evidence>
<feature type="signal peptide" evidence="2">
    <location>
        <begin position="1"/>
        <end position="19"/>
    </location>
</feature>
<feature type="compositionally biased region" description="Basic and acidic residues" evidence="1">
    <location>
        <begin position="72"/>
        <end position="120"/>
    </location>
</feature>
<evidence type="ECO:0000313" key="4">
    <source>
        <dbReference type="Proteomes" id="UP000001072"/>
    </source>
</evidence>